<dbReference type="PANTHER" id="PTHR10846">
    <property type="entry name" value="SODIUM/POTASSIUM/CALCIUM EXCHANGER"/>
    <property type="match status" value="1"/>
</dbReference>
<evidence type="ECO:0000256" key="6">
    <source>
        <dbReference type="SAM" id="Phobius"/>
    </source>
</evidence>
<dbReference type="GO" id="GO:0005262">
    <property type="term" value="F:calcium channel activity"/>
    <property type="evidence" value="ECO:0007669"/>
    <property type="project" value="TreeGrafter"/>
</dbReference>
<dbReference type="InterPro" id="IPR044880">
    <property type="entry name" value="NCX_ion-bd_dom_sf"/>
</dbReference>
<evidence type="ECO:0000256" key="2">
    <source>
        <dbReference type="ARBA" id="ARBA00022692"/>
    </source>
</evidence>
<dbReference type="NCBIfam" id="TIGR00367">
    <property type="entry name" value="calcium/sodium antiporter"/>
    <property type="match status" value="1"/>
</dbReference>
<dbReference type="eggNOG" id="COG0530">
    <property type="taxonomic scope" value="Bacteria"/>
</dbReference>
<dbReference type="InterPro" id="IPR004481">
    <property type="entry name" value="K/Na/Ca-exchanger"/>
</dbReference>
<dbReference type="GO" id="GO:0006874">
    <property type="term" value="P:intracellular calcium ion homeostasis"/>
    <property type="evidence" value="ECO:0007669"/>
    <property type="project" value="TreeGrafter"/>
</dbReference>
<dbReference type="STRING" id="1184609.KILIM_100_00030"/>
<dbReference type="EMBL" id="BAHD01000100">
    <property type="protein sequence ID" value="GAB98093.1"/>
    <property type="molecule type" value="Genomic_DNA"/>
</dbReference>
<sequence>MELLDVARVVGGLVVLVVGGELLVSGASALARRMGMSTLIVGMTIVAVATSAPELAVSVDAVLTGQPELALGNVVGSNTANALLVVGLAAVVGPLAVQRRLLKLDVPFMVFLGVLLLVLSLDGHLSPLDGLILIGCFLAHLAVTVVLGRRESRAAKTQAAAPAAGEADSEAAAEAAMEAEAQEPPMATGPALLRLVIGIGGLILGANVLVTGAVGIAAAFGVSGLVIGLTIVAIGTSLPEIVSSIVAVRRGEPELVLGNVIGSNIANIGLVLGIPTLLPSPLDGPAGMPVPAAVVALDAPLMIVAMLALAPVAFTGYVIARWEGLCFVALYGAYLAYVVLAAADHDALEGFTLVMVWFVAPLLLVIVVGLVAYEAGLRQARRELTRERDRRATADEPPGPSQTP</sequence>
<evidence type="ECO:0000256" key="3">
    <source>
        <dbReference type="ARBA" id="ARBA00022989"/>
    </source>
</evidence>
<feature type="transmembrane region" description="Helical" evidence="6">
    <location>
        <begin position="226"/>
        <end position="248"/>
    </location>
</feature>
<keyword evidence="9" id="KW-1185">Reference proteome</keyword>
<feature type="transmembrane region" description="Helical" evidence="6">
    <location>
        <begin position="6"/>
        <end position="24"/>
    </location>
</feature>
<evidence type="ECO:0000256" key="1">
    <source>
        <dbReference type="ARBA" id="ARBA00004141"/>
    </source>
</evidence>
<feature type="compositionally biased region" description="Basic and acidic residues" evidence="5">
    <location>
        <begin position="384"/>
        <end position="394"/>
    </location>
</feature>
<gene>
    <name evidence="8" type="ORF">KILIM_100_00030</name>
</gene>
<feature type="transmembrane region" description="Helical" evidence="6">
    <location>
        <begin position="36"/>
        <end position="59"/>
    </location>
</feature>
<name>K6VPE7_9MICO</name>
<feature type="transmembrane region" description="Helical" evidence="6">
    <location>
        <begin position="131"/>
        <end position="148"/>
    </location>
</feature>
<accession>K6VPE7</accession>
<evidence type="ECO:0000259" key="7">
    <source>
        <dbReference type="Pfam" id="PF01699"/>
    </source>
</evidence>
<dbReference type="GO" id="GO:0008273">
    <property type="term" value="F:calcium, potassium:sodium antiporter activity"/>
    <property type="evidence" value="ECO:0007669"/>
    <property type="project" value="TreeGrafter"/>
</dbReference>
<dbReference type="RefSeq" id="WP_006594625.1">
    <property type="nucleotide sequence ID" value="NZ_BAHD01000100.1"/>
</dbReference>
<protein>
    <submittedName>
        <fullName evidence="8">Putative transporter</fullName>
    </submittedName>
</protein>
<feature type="domain" description="Sodium/calcium exchanger membrane region" evidence="7">
    <location>
        <begin position="9"/>
        <end position="144"/>
    </location>
</feature>
<evidence type="ECO:0000256" key="4">
    <source>
        <dbReference type="ARBA" id="ARBA00023136"/>
    </source>
</evidence>
<dbReference type="Gene3D" id="6.10.280.80">
    <property type="entry name" value="NCX, peripheral helical region"/>
    <property type="match status" value="1"/>
</dbReference>
<dbReference type="OrthoDB" id="9794225at2"/>
<feature type="domain" description="Sodium/calcium exchanger membrane region" evidence="7">
    <location>
        <begin position="192"/>
        <end position="339"/>
    </location>
</feature>
<dbReference type="Proteomes" id="UP000008366">
    <property type="component" value="Unassembled WGS sequence"/>
</dbReference>
<dbReference type="AlphaFoldDB" id="K6VPE7"/>
<dbReference type="PANTHER" id="PTHR10846:SF8">
    <property type="entry name" value="INNER MEMBRANE PROTEIN YRBG"/>
    <property type="match status" value="1"/>
</dbReference>
<feature type="transmembrane region" description="Helical" evidence="6">
    <location>
        <begin position="104"/>
        <end position="125"/>
    </location>
</feature>
<proteinExistence type="predicted"/>
<evidence type="ECO:0000313" key="9">
    <source>
        <dbReference type="Proteomes" id="UP000008366"/>
    </source>
</evidence>
<dbReference type="InterPro" id="IPR004837">
    <property type="entry name" value="NaCa_Exmemb"/>
</dbReference>
<evidence type="ECO:0000313" key="8">
    <source>
        <dbReference type="EMBL" id="GAB98093.1"/>
    </source>
</evidence>
<evidence type="ECO:0000256" key="5">
    <source>
        <dbReference type="SAM" id="MobiDB-lite"/>
    </source>
</evidence>
<feature type="transmembrane region" description="Helical" evidence="6">
    <location>
        <begin position="255"/>
        <end position="278"/>
    </location>
</feature>
<dbReference type="Pfam" id="PF01699">
    <property type="entry name" value="Na_Ca_ex"/>
    <property type="match status" value="2"/>
</dbReference>
<feature type="transmembrane region" description="Helical" evidence="6">
    <location>
        <begin position="290"/>
        <end position="312"/>
    </location>
</feature>
<comment type="subcellular location">
    <subcellularLocation>
        <location evidence="1">Membrane</location>
        <topology evidence="1">Multi-pass membrane protein</topology>
    </subcellularLocation>
</comment>
<keyword evidence="2 6" id="KW-0812">Transmembrane</keyword>
<feature type="transmembrane region" description="Helical" evidence="6">
    <location>
        <begin position="79"/>
        <end position="97"/>
    </location>
</feature>
<feature type="transmembrane region" description="Helical" evidence="6">
    <location>
        <begin position="355"/>
        <end position="373"/>
    </location>
</feature>
<feature type="transmembrane region" description="Helical" evidence="6">
    <location>
        <begin position="195"/>
        <end position="220"/>
    </location>
</feature>
<keyword evidence="4 6" id="KW-0472">Membrane</keyword>
<reference evidence="8 9" key="1">
    <citation type="submission" date="2012-08" db="EMBL/GenBank/DDBJ databases">
        <title>Whole genome shotgun sequence of Kineosphaera limosa NBRC 100340.</title>
        <authorList>
            <person name="Yoshida I."/>
            <person name="Isaki S."/>
            <person name="Hosoyama A."/>
            <person name="Tsuchikane K."/>
            <person name="Katsumata H."/>
            <person name="Ando Y."/>
            <person name="Ohji S."/>
            <person name="Hamada M."/>
            <person name="Tamura T."/>
            <person name="Yamazoe A."/>
            <person name="Yamazaki S."/>
            <person name="Fujita N."/>
        </authorList>
    </citation>
    <scope>NUCLEOTIDE SEQUENCE [LARGE SCALE GENOMIC DNA]</scope>
    <source>
        <strain evidence="8 9">NBRC 100340</strain>
    </source>
</reference>
<dbReference type="GO" id="GO:0005886">
    <property type="term" value="C:plasma membrane"/>
    <property type="evidence" value="ECO:0007669"/>
    <property type="project" value="TreeGrafter"/>
</dbReference>
<keyword evidence="3 6" id="KW-1133">Transmembrane helix</keyword>
<comment type="caution">
    <text evidence="8">The sequence shown here is derived from an EMBL/GenBank/DDBJ whole genome shotgun (WGS) entry which is preliminary data.</text>
</comment>
<feature type="transmembrane region" description="Helical" evidence="6">
    <location>
        <begin position="324"/>
        <end position="343"/>
    </location>
</feature>
<feature type="region of interest" description="Disordered" evidence="5">
    <location>
        <begin position="384"/>
        <end position="404"/>
    </location>
</feature>
<dbReference type="Gene3D" id="1.20.1420.30">
    <property type="entry name" value="NCX, central ion-binding region"/>
    <property type="match status" value="1"/>
</dbReference>
<organism evidence="8 9">
    <name type="scientific">Kineosphaera limosa NBRC 100340</name>
    <dbReference type="NCBI Taxonomy" id="1184609"/>
    <lineage>
        <taxon>Bacteria</taxon>
        <taxon>Bacillati</taxon>
        <taxon>Actinomycetota</taxon>
        <taxon>Actinomycetes</taxon>
        <taxon>Micrococcales</taxon>
        <taxon>Dermatophilaceae</taxon>
        <taxon>Kineosphaera</taxon>
    </lineage>
</organism>